<keyword evidence="1" id="KW-0813">Transport</keyword>
<feature type="domain" description="Cytochrome c" evidence="8">
    <location>
        <begin position="40"/>
        <end position="134"/>
    </location>
</feature>
<accession>A0A6M1SKD8</accession>
<dbReference type="Proteomes" id="UP000473278">
    <property type="component" value="Unassembled WGS sequence"/>
</dbReference>
<comment type="caution">
    <text evidence="9">The sequence shown here is derived from an EMBL/GenBank/DDBJ whole genome shotgun (WGS) entry which is preliminary data.</text>
</comment>
<dbReference type="Pfam" id="PF13442">
    <property type="entry name" value="Cytochrome_CBB3"/>
    <property type="match status" value="1"/>
</dbReference>
<evidence type="ECO:0000256" key="1">
    <source>
        <dbReference type="ARBA" id="ARBA00022448"/>
    </source>
</evidence>
<keyword evidence="2 6" id="KW-0349">Heme</keyword>
<protein>
    <submittedName>
        <fullName evidence="9">Cytochrome c</fullName>
    </submittedName>
</protein>
<dbReference type="AlphaFoldDB" id="A0A6M1SKD8"/>
<proteinExistence type="predicted"/>
<evidence type="ECO:0000256" key="4">
    <source>
        <dbReference type="ARBA" id="ARBA00022982"/>
    </source>
</evidence>
<dbReference type="EMBL" id="JAALLT010000001">
    <property type="protein sequence ID" value="NGP75509.1"/>
    <property type="molecule type" value="Genomic_DNA"/>
</dbReference>
<dbReference type="InterPro" id="IPR009056">
    <property type="entry name" value="Cyt_c-like_dom"/>
</dbReference>
<evidence type="ECO:0000256" key="5">
    <source>
        <dbReference type="ARBA" id="ARBA00023004"/>
    </source>
</evidence>
<feature type="chain" id="PRO_5026710542" evidence="7">
    <location>
        <begin position="27"/>
        <end position="149"/>
    </location>
</feature>
<sequence>MHSLSYPVLILLSLTFLVGCNSNNQAEPEYVVQGRWFSKQQFETGKVVYAENCARCHGTYGQSTVANWKKPNPDGSFPPPPLNGSAHTWHHPFEVLVRTIDEGGAPVGGTMPAFGDSLSDEEKIAVIAYIQSLWDNKTYERWVDMNARQ</sequence>
<dbReference type="InterPro" id="IPR008168">
    <property type="entry name" value="Cyt_C_IC"/>
</dbReference>
<dbReference type="GO" id="GO:0009055">
    <property type="term" value="F:electron transfer activity"/>
    <property type="evidence" value="ECO:0007669"/>
    <property type="project" value="InterPro"/>
</dbReference>
<evidence type="ECO:0000313" key="9">
    <source>
        <dbReference type="EMBL" id="NGP75509.1"/>
    </source>
</evidence>
<evidence type="ECO:0000256" key="6">
    <source>
        <dbReference type="PROSITE-ProRule" id="PRU00433"/>
    </source>
</evidence>
<dbReference type="InterPro" id="IPR051459">
    <property type="entry name" value="Cytochrome_c-type_DH"/>
</dbReference>
<evidence type="ECO:0000256" key="3">
    <source>
        <dbReference type="ARBA" id="ARBA00022723"/>
    </source>
</evidence>
<reference evidence="9 10" key="1">
    <citation type="submission" date="2020-02" db="EMBL/GenBank/DDBJ databases">
        <title>Balneolaceae bacterium YR4-1, complete genome.</title>
        <authorList>
            <person name="Li Y."/>
            <person name="Wu S."/>
        </authorList>
    </citation>
    <scope>NUCLEOTIDE SEQUENCE [LARGE SCALE GENOMIC DNA]</scope>
    <source>
        <strain evidence="9 10">YR4-1</strain>
    </source>
</reference>
<keyword evidence="7" id="KW-0732">Signal</keyword>
<dbReference type="Gene3D" id="1.10.760.10">
    <property type="entry name" value="Cytochrome c-like domain"/>
    <property type="match status" value="1"/>
</dbReference>
<feature type="signal peptide" evidence="7">
    <location>
        <begin position="1"/>
        <end position="26"/>
    </location>
</feature>
<evidence type="ECO:0000256" key="2">
    <source>
        <dbReference type="ARBA" id="ARBA00022617"/>
    </source>
</evidence>
<dbReference type="RefSeq" id="WP_165138871.1">
    <property type="nucleotide sequence ID" value="NZ_JAALLT010000001.1"/>
</dbReference>
<keyword evidence="10" id="KW-1185">Reference proteome</keyword>
<dbReference type="InterPro" id="IPR036909">
    <property type="entry name" value="Cyt_c-like_dom_sf"/>
</dbReference>
<name>A0A6M1SKD8_9BACT</name>
<dbReference type="GO" id="GO:0020037">
    <property type="term" value="F:heme binding"/>
    <property type="evidence" value="ECO:0007669"/>
    <property type="project" value="InterPro"/>
</dbReference>
<gene>
    <name evidence="9" type="ORF">G3570_02615</name>
</gene>
<dbReference type="PANTHER" id="PTHR35008">
    <property type="entry name" value="BLL4482 PROTEIN-RELATED"/>
    <property type="match status" value="1"/>
</dbReference>
<dbReference type="GO" id="GO:0005506">
    <property type="term" value="F:iron ion binding"/>
    <property type="evidence" value="ECO:0007669"/>
    <property type="project" value="InterPro"/>
</dbReference>
<evidence type="ECO:0000313" key="10">
    <source>
        <dbReference type="Proteomes" id="UP000473278"/>
    </source>
</evidence>
<dbReference type="PANTHER" id="PTHR35008:SF4">
    <property type="entry name" value="BLL4482 PROTEIN"/>
    <property type="match status" value="1"/>
</dbReference>
<dbReference type="PROSITE" id="PS51007">
    <property type="entry name" value="CYTC"/>
    <property type="match status" value="1"/>
</dbReference>
<evidence type="ECO:0000259" key="8">
    <source>
        <dbReference type="PROSITE" id="PS51007"/>
    </source>
</evidence>
<keyword evidence="4" id="KW-0249">Electron transport</keyword>
<dbReference type="PRINTS" id="PR00605">
    <property type="entry name" value="CYTCHROMECIC"/>
</dbReference>
<keyword evidence="5 6" id="KW-0408">Iron</keyword>
<dbReference type="SUPFAM" id="SSF46626">
    <property type="entry name" value="Cytochrome c"/>
    <property type="match status" value="1"/>
</dbReference>
<keyword evidence="3 6" id="KW-0479">Metal-binding</keyword>
<evidence type="ECO:0000256" key="7">
    <source>
        <dbReference type="SAM" id="SignalP"/>
    </source>
</evidence>
<organism evidence="9 10">
    <name type="scientific">Halalkalibaculum roseum</name>
    <dbReference type="NCBI Taxonomy" id="2709311"/>
    <lineage>
        <taxon>Bacteria</taxon>
        <taxon>Pseudomonadati</taxon>
        <taxon>Balneolota</taxon>
        <taxon>Balneolia</taxon>
        <taxon>Balneolales</taxon>
        <taxon>Balneolaceae</taxon>
        <taxon>Halalkalibaculum</taxon>
    </lineage>
</organism>